<feature type="transmembrane region" description="Helical" evidence="5">
    <location>
        <begin position="429"/>
        <end position="448"/>
    </location>
</feature>
<dbReference type="InterPro" id="IPR020846">
    <property type="entry name" value="MFS_dom"/>
</dbReference>
<evidence type="ECO:0000256" key="1">
    <source>
        <dbReference type="ARBA" id="ARBA00004651"/>
    </source>
</evidence>
<dbReference type="Proteomes" id="UP001565927">
    <property type="component" value="Unassembled WGS sequence"/>
</dbReference>
<dbReference type="PROSITE" id="PS50850">
    <property type="entry name" value="MFS"/>
    <property type="match status" value="1"/>
</dbReference>
<feature type="transmembrane region" description="Helical" evidence="5">
    <location>
        <begin position="390"/>
        <end position="409"/>
    </location>
</feature>
<evidence type="ECO:0000256" key="3">
    <source>
        <dbReference type="ARBA" id="ARBA00022989"/>
    </source>
</evidence>
<comment type="subcellular location">
    <subcellularLocation>
        <location evidence="1">Cell membrane</location>
        <topology evidence="1">Multi-pass membrane protein</topology>
    </subcellularLocation>
</comment>
<feature type="transmembrane region" description="Helical" evidence="5">
    <location>
        <begin position="295"/>
        <end position="318"/>
    </location>
</feature>
<feature type="transmembrane region" description="Helical" evidence="5">
    <location>
        <begin position="21"/>
        <end position="41"/>
    </location>
</feature>
<keyword evidence="2 5" id="KW-0812">Transmembrane</keyword>
<feature type="transmembrane region" description="Helical" evidence="5">
    <location>
        <begin position="116"/>
        <end position="138"/>
    </location>
</feature>
<accession>A0ABV4GXU3</accession>
<feature type="transmembrane region" description="Helical" evidence="5">
    <location>
        <begin position="330"/>
        <end position="348"/>
    </location>
</feature>
<reference evidence="7 8" key="1">
    <citation type="submission" date="2024-07" db="EMBL/GenBank/DDBJ databases">
        <authorList>
            <person name="Thanompreechachai J."/>
            <person name="Duangmal K."/>
        </authorList>
    </citation>
    <scope>NUCLEOTIDE SEQUENCE [LARGE SCALE GENOMIC DNA]</scope>
    <source>
        <strain evidence="7 8">LSe6-4</strain>
    </source>
</reference>
<feature type="transmembrane region" description="Helical" evidence="5">
    <location>
        <begin position="91"/>
        <end position="110"/>
    </location>
</feature>
<evidence type="ECO:0000256" key="4">
    <source>
        <dbReference type="ARBA" id="ARBA00023136"/>
    </source>
</evidence>
<dbReference type="Pfam" id="PF07690">
    <property type="entry name" value="MFS_1"/>
    <property type="match status" value="1"/>
</dbReference>
<dbReference type="EMBL" id="JBGFTU010000004">
    <property type="protein sequence ID" value="MEZ0164131.1"/>
    <property type="molecule type" value="Genomic_DNA"/>
</dbReference>
<dbReference type="RefSeq" id="WP_370440373.1">
    <property type="nucleotide sequence ID" value="NZ_JBGFTU010000004.1"/>
</dbReference>
<evidence type="ECO:0000259" key="6">
    <source>
        <dbReference type="PROSITE" id="PS50850"/>
    </source>
</evidence>
<feature type="transmembrane region" description="Helical" evidence="5">
    <location>
        <begin position="150"/>
        <end position="170"/>
    </location>
</feature>
<protein>
    <submittedName>
        <fullName evidence="7">OFA family MFS transporter</fullName>
    </submittedName>
</protein>
<dbReference type="SUPFAM" id="SSF103473">
    <property type="entry name" value="MFS general substrate transporter"/>
    <property type="match status" value="1"/>
</dbReference>
<dbReference type="InterPro" id="IPR036259">
    <property type="entry name" value="MFS_trans_sf"/>
</dbReference>
<feature type="transmembrane region" description="Helical" evidence="5">
    <location>
        <begin position="354"/>
        <end position="378"/>
    </location>
</feature>
<sequence>MSPLAAPAVLDRQRTVAPPGFNRWLVPPAALAVHLCIGQVYATSVYKNALVSHFGASQTQIGLVFSIAIVMLGLSAAVCGTWVDRSGPRKAMVASATCWVSGFLVGALGIATGQLWLLYLGYGVIGGIGLGIGYISPVSTLIKWFPDRPGLATGMAIMGFGGGALVASPLSTRLLSLYDPGYDSTVTGSVPSGSAVALLFVTFAVVYGLFMSYGAATIRVPAQGWAPDGFDPASVRSRSLVTTASVSARNAVRTPQFWLLWVVLFCNVTAGIGILEQASPMIQDFFRSGGGASAVSVAAAGGFVGLLSMANMAGRFVWSSTSDVIGRKPMYTAYLGVGLVAYFLLATFGQTSTALFVLFAVVILSFYGGGFATAPAYLRDLFGTFQVGAIHGRLLTAWSAAGIAGPLIVNRFLDAQGDPGSLTAAAYRPALLTMVAVLAVGFVANLLVRPVADRFHEPAADGPAAERGTR</sequence>
<dbReference type="PANTHER" id="PTHR11360:SF317">
    <property type="entry name" value="MAJOR FACILITATOR SUPERFAMILY (MFS) PROFILE DOMAIN-CONTAINING PROTEIN-RELATED"/>
    <property type="match status" value="1"/>
</dbReference>
<feature type="domain" description="Major facilitator superfamily (MFS) profile" evidence="6">
    <location>
        <begin position="25"/>
        <end position="453"/>
    </location>
</feature>
<evidence type="ECO:0000313" key="7">
    <source>
        <dbReference type="EMBL" id="MEZ0164131.1"/>
    </source>
</evidence>
<comment type="caution">
    <text evidence="7">The sequence shown here is derived from an EMBL/GenBank/DDBJ whole genome shotgun (WGS) entry which is preliminary data.</text>
</comment>
<dbReference type="PANTHER" id="PTHR11360">
    <property type="entry name" value="MONOCARBOXYLATE TRANSPORTER"/>
    <property type="match status" value="1"/>
</dbReference>
<keyword evidence="8" id="KW-1185">Reference proteome</keyword>
<feature type="transmembrane region" description="Helical" evidence="5">
    <location>
        <begin position="190"/>
        <end position="210"/>
    </location>
</feature>
<dbReference type="Gene3D" id="1.20.1250.20">
    <property type="entry name" value="MFS general substrate transporter like domains"/>
    <property type="match status" value="2"/>
</dbReference>
<keyword evidence="4 5" id="KW-0472">Membrane</keyword>
<gene>
    <name evidence="7" type="ORF">AB2L27_05030</name>
</gene>
<evidence type="ECO:0000256" key="2">
    <source>
        <dbReference type="ARBA" id="ARBA00022692"/>
    </source>
</evidence>
<proteinExistence type="predicted"/>
<evidence type="ECO:0000313" key="8">
    <source>
        <dbReference type="Proteomes" id="UP001565927"/>
    </source>
</evidence>
<dbReference type="CDD" id="cd17353">
    <property type="entry name" value="MFS_OFA_like"/>
    <property type="match status" value="1"/>
</dbReference>
<organism evidence="7 8">
    <name type="scientific">Kineococcus halophytocola</name>
    <dbReference type="NCBI Taxonomy" id="3234027"/>
    <lineage>
        <taxon>Bacteria</taxon>
        <taxon>Bacillati</taxon>
        <taxon>Actinomycetota</taxon>
        <taxon>Actinomycetes</taxon>
        <taxon>Kineosporiales</taxon>
        <taxon>Kineosporiaceae</taxon>
        <taxon>Kineococcus</taxon>
    </lineage>
</organism>
<keyword evidence="3 5" id="KW-1133">Transmembrane helix</keyword>
<dbReference type="InterPro" id="IPR011701">
    <property type="entry name" value="MFS"/>
</dbReference>
<feature type="transmembrane region" description="Helical" evidence="5">
    <location>
        <begin position="61"/>
        <end position="79"/>
    </location>
</feature>
<name>A0ABV4GXU3_9ACTN</name>
<evidence type="ECO:0000256" key="5">
    <source>
        <dbReference type="SAM" id="Phobius"/>
    </source>
</evidence>
<dbReference type="InterPro" id="IPR050327">
    <property type="entry name" value="Proton-linked_MCT"/>
</dbReference>
<feature type="transmembrane region" description="Helical" evidence="5">
    <location>
        <begin position="257"/>
        <end position="275"/>
    </location>
</feature>